<dbReference type="PANTHER" id="PTHR35186:SF4">
    <property type="entry name" value="PRION-INHIBITION AND PROPAGATION HELO DOMAIN-CONTAINING PROTEIN"/>
    <property type="match status" value="1"/>
</dbReference>
<protein>
    <recommendedName>
        <fullName evidence="2">DUF7580 domain-containing protein</fullName>
    </recommendedName>
</protein>
<name>A0ABR4FQN3_9EURO</name>
<organism evidence="3 4">
    <name type="scientific">Aspergillus keveii</name>
    <dbReference type="NCBI Taxonomy" id="714993"/>
    <lineage>
        <taxon>Eukaryota</taxon>
        <taxon>Fungi</taxon>
        <taxon>Dikarya</taxon>
        <taxon>Ascomycota</taxon>
        <taxon>Pezizomycotina</taxon>
        <taxon>Eurotiomycetes</taxon>
        <taxon>Eurotiomycetidae</taxon>
        <taxon>Eurotiales</taxon>
        <taxon>Aspergillaceae</taxon>
        <taxon>Aspergillus</taxon>
        <taxon>Aspergillus subgen. Nidulantes</taxon>
    </lineage>
</organism>
<comment type="caution">
    <text evidence="3">The sequence shown here is derived from an EMBL/GenBank/DDBJ whole genome shotgun (WGS) entry which is preliminary data.</text>
</comment>
<keyword evidence="1" id="KW-0732">Signal</keyword>
<sequence>MSGIEVAGLVLGTIPIVVAALKSYKEAKQLYIWFMSKEAHIDRLIQSLNEQVYFIKSDVEVALRSTDLDQDRIKPILTDPDLSLWHDDEVVDAISDYLGEGLPLYLNALERCQQTICTSVNNLNGLVSDTRKINPTDLHTIIKDIPKKNGQFEFRKKIKFALQKEDIDVQIADLEATTKILSRINKQTTRKEAVVVQSSSRAITKFASTLATIRDSAQRLYSAISRGYLHTCHDRHEVQLYLQTRSALIQGTKPRTLKTAPLGFEVAFCAAVGTDAWSYKTEIQVTQRDDDLDDTGASFSTSGFPDSPPKPAVTFNLPDPASKIAMARNDIHNLCSLVHSTTTRNAVLDIRLFGDGKLCSIGCPAPTTPVTTTNTGFVVTLTQLISSTHLPVPDLNHRIALSYNAVSAVMQLHSTPWLTLPLVGSSIHFISEPVDCHKQPRRKQKYLPFIKAVFENCSTPCMTCRYSTRDSMLELGILLLELWHVQSIDSFAIDSGLQLTNSFGSRLEVAQKWIAHSEEEGDMMPFYLEAATRCIECTFNTSTPKPDWNDFTFQKSVCQHVLKPLLDICPAKYR</sequence>
<evidence type="ECO:0000313" key="4">
    <source>
        <dbReference type="Proteomes" id="UP001610563"/>
    </source>
</evidence>
<proteinExistence type="predicted"/>
<evidence type="ECO:0000259" key="2">
    <source>
        <dbReference type="Pfam" id="PF24476"/>
    </source>
</evidence>
<feature type="chain" id="PRO_5045046391" description="DUF7580 domain-containing protein" evidence="1">
    <location>
        <begin position="20"/>
        <end position="574"/>
    </location>
</feature>
<reference evidence="3 4" key="1">
    <citation type="submission" date="2024-07" db="EMBL/GenBank/DDBJ databases">
        <title>Section-level genome sequencing and comparative genomics of Aspergillus sections Usti and Cavernicolus.</title>
        <authorList>
            <consortium name="Lawrence Berkeley National Laboratory"/>
            <person name="Nybo J.L."/>
            <person name="Vesth T.C."/>
            <person name="Theobald S."/>
            <person name="Frisvad J.C."/>
            <person name="Larsen T.O."/>
            <person name="Kjaerboelling I."/>
            <person name="Rothschild-Mancinelli K."/>
            <person name="Lyhne E.K."/>
            <person name="Kogle M.E."/>
            <person name="Barry K."/>
            <person name="Clum A."/>
            <person name="Na H."/>
            <person name="Ledsgaard L."/>
            <person name="Lin J."/>
            <person name="Lipzen A."/>
            <person name="Kuo A."/>
            <person name="Riley R."/>
            <person name="Mondo S."/>
            <person name="Labutti K."/>
            <person name="Haridas S."/>
            <person name="Pangalinan J."/>
            <person name="Salamov A.A."/>
            <person name="Simmons B.A."/>
            <person name="Magnuson J.K."/>
            <person name="Chen J."/>
            <person name="Drula E."/>
            <person name="Henrissat B."/>
            <person name="Wiebenga A."/>
            <person name="Lubbers R.J."/>
            <person name="Gomes A.C."/>
            <person name="Makela M.R."/>
            <person name="Stajich J."/>
            <person name="Grigoriev I.V."/>
            <person name="Mortensen U.H."/>
            <person name="De Vries R.P."/>
            <person name="Baker S.E."/>
            <person name="Andersen M.R."/>
        </authorList>
    </citation>
    <scope>NUCLEOTIDE SEQUENCE [LARGE SCALE GENOMIC DNA]</scope>
    <source>
        <strain evidence="3 4">CBS 209.92</strain>
    </source>
</reference>
<accession>A0ABR4FQN3</accession>
<dbReference type="Proteomes" id="UP001610563">
    <property type="component" value="Unassembled WGS sequence"/>
</dbReference>
<gene>
    <name evidence="3" type="ORF">BJX66DRAFT_342992</name>
</gene>
<keyword evidence="4" id="KW-1185">Reference proteome</keyword>
<feature type="domain" description="DUF7580" evidence="2">
    <location>
        <begin position="211"/>
        <end position="566"/>
    </location>
</feature>
<dbReference type="Pfam" id="PF24476">
    <property type="entry name" value="DUF7580"/>
    <property type="match status" value="1"/>
</dbReference>
<dbReference type="EMBL" id="JBFTWV010000141">
    <property type="protein sequence ID" value="KAL2785551.1"/>
    <property type="molecule type" value="Genomic_DNA"/>
</dbReference>
<evidence type="ECO:0000313" key="3">
    <source>
        <dbReference type="EMBL" id="KAL2785551.1"/>
    </source>
</evidence>
<dbReference type="InterPro" id="IPR056002">
    <property type="entry name" value="DUF7580"/>
</dbReference>
<dbReference type="PANTHER" id="PTHR35186">
    <property type="entry name" value="ANK_REP_REGION DOMAIN-CONTAINING PROTEIN"/>
    <property type="match status" value="1"/>
</dbReference>
<feature type="signal peptide" evidence="1">
    <location>
        <begin position="1"/>
        <end position="19"/>
    </location>
</feature>
<evidence type="ECO:0000256" key="1">
    <source>
        <dbReference type="SAM" id="SignalP"/>
    </source>
</evidence>